<name>A0ABW5HHJ5_9PSEU</name>
<evidence type="ECO:0000256" key="4">
    <source>
        <dbReference type="ARBA" id="ARBA00022729"/>
    </source>
</evidence>
<dbReference type="RefSeq" id="WP_378310022.1">
    <property type="nucleotide sequence ID" value="NZ_JBHUKS010000026.1"/>
</dbReference>
<protein>
    <recommendedName>
        <fullName evidence="7">Cytochrome c-type biogenesis protein</fullName>
    </recommendedName>
</protein>
<keyword evidence="7" id="KW-0812">Transmembrane</keyword>
<keyword evidence="7" id="KW-1133">Transmembrane helix</keyword>
<dbReference type="PANTHER" id="PTHR47870">
    <property type="entry name" value="CYTOCHROME C-TYPE BIOGENESIS PROTEIN CCMH"/>
    <property type="match status" value="1"/>
</dbReference>
<comment type="similarity">
    <text evidence="1 7">Belongs to the CcmH/CycL/Ccl2/NrfF family.</text>
</comment>
<feature type="domain" description="CcmH/CycL/Ccl2/NrfF N-terminal" evidence="8">
    <location>
        <begin position="15"/>
        <end position="127"/>
    </location>
</feature>
<evidence type="ECO:0000313" key="10">
    <source>
        <dbReference type="Proteomes" id="UP001597483"/>
    </source>
</evidence>
<comment type="function">
    <text evidence="7">Possible subunit of a heme lyase.</text>
</comment>
<dbReference type="Pfam" id="PF03918">
    <property type="entry name" value="CcmH"/>
    <property type="match status" value="1"/>
</dbReference>
<dbReference type="Proteomes" id="UP001597483">
    <property type="component" value="Unassembled WGS sequence"/>
</dbReference>
<keyword evidence="2 7" id="KW-0349">Heme</keyword>
<keyword evidence="4 7" id="KW-0732">Signal</keyword>
<gene>
    <name evidence="9" type="ORF">ACFSVL_33665</name>
</gene>
<keyword evidence="3 7" id="KW-0479">Metal-binding</keyword>
<evidence type="ECO:0000256" key="1">
    <source>
        <dbReference type="ARBA" id="ARBA00010342"/>
    </source>
</evidence>
<accession>A0ABW5HHJ5</accession>
<keyword evidence="7" id="KW-0472">Membrane</keyword>
<evidence type="ECO:0000256" key="3">
    <source>
        <dbReference type="ARBA" id="ARBA00022723"/>
    </source>
</evidence>
<dbReference type="CDD" id="cd16378">
    <property type="entry name" value="CcmH_N"/>
    <property type="match status" value="1"/>
</dbReference>
<reference evidence="10" key="1">
    <citation type="journal article" date="2019" name="Int. J. Syst. Evol. Microbiol.">
        <title>The Global Catalogue of Microorganisms (GCM) 10K type strain sequencing project: providing services to taxonomists for standard genome sequencing and annotation.</title>
        <authorList>
            <consortium name="The Broad Institute Genomics Platform"/>
            <consortium name="The Broad Institute Genome Sequencing Center for Infectious Disease"/>
            <person name="Wu L."/>
            <person name="Ma J."/>
        </authorList>
    </citation>
    <scope>NUCLEOTIDE SEQUENCE [LARGE SCALE GENOMIC DNA]</scope>
    <source>
        <strain evidence="10">CGMCC 4.7641</strain>
    </source>
</reference>
<proteinExistence type="inferred from homology"/>
<evidence type="ECO:0000313" key="9">
    <source>
        <dbReference type="EMBL" id="MFD2472385.1"/>
    </source>
</evidence>
<dbReference type="Gene3D" id="1.10.8.640">
    <property type="entry name" value="Cytochrome C biogenesis protein"/>
    <property type="match status" value="1"/>
</dbReference>
<organism evidence="9 10">
    <name type="scientific">Amycolatopsis silviterrae</name>
    <dbReference type="NCBI Taxonomy" id="1656914"/>
    <lineage>
        <taxon>Bacteria</taxon>
        <taxon>Bacillati</taxon>
        <taxon>Actinomycetota</taxon>
        <taxon>Actinomycetes</taxon>
        <taxon>Pseudonocardiales</taxon>
        <taxon>Pseudonocardiaceae</taxon>
        <taxon>Amycolatopsis</taxon>
    </lineage>
</organism>
<evidence type="ECO:0000259" key="8">
    <source>
        <dbReference type="Pfam" id="PF03918"/>
    </source>
</evidence>
<sequence>MTRRWRFLVVTAAIVALGALALLTEPSPSVDETARQLGSALRCPTCQGVSVADSPSPVARDMRDRIVAELRAGRTPDDIRREFVAAYGDWVLLEPPSRGLGLLPWAIPAAALVAGATRWALAARRWIGREGGARGRPE</sequence>
<comment type="caution">
    <text evidence="9">The sequence shown here is derived from an EMBL/GenBank/DDBJ whole genome shotgun (WGS) entry which is preliminary data.</text>
</comment>
<dbReference type="EMBL" id="JBHUKS010000026">
    <property type="protein sequence ID" value="MFD2472385.1"/>
    <property type="molecule type" value="Genomic_DNA"/>
</dbReference>
<dbReference type="InterPro" id="IPR051263">
    <property type="entry name" value="C-type_cytochrome_biogenesis"/>
</dbReference>
<evidence type="ECO:0000256" key="6">
    <source>
        <dbReference type="ARBA" id="ARBA00023004"/>
    </source>
</evidence>
<evidence type="ECO:0000256" key="2">
    <source>
        <dbReference type="ARBA" id="ARBA00022617"/>
    </source>
</evidence>
<dbReference type="InterPro" id="IPR038297">
    <property type="entry name" value="CcmH/CycL/NrfF/Ccl2_sf"/>
</dbReference>
<evidence type="ECO:0000256" key="5">
    <source>
        <dbReference type="ARBA" id="ARBA00022748"/>
    </source>
</evidence>
<dbReference type="InterPro" id="IPR005616">
    <property type="entry name" value="CcmH/CycL/Ccl2/NrfF_N"/>
</dbReference>
<evidence type="ECO:0000256" key="7">
    <source>
        <dbReference type="RuleBase" id="RU364112"/>
    </source>
</evidence>
<keyword evidence="10" id="KW-1185">Reference proteome</keyword>
<keyword evidence="5" id="KW-0201">Cytochrome c-type biogenesis</keyword>
<dbReference type="PANTHER" id="PTHR47870:SF1">
    <property type="entry name" value="CYTOCHROME C-TYPE BIOGENESIS PROTEIN CCMH"/>
    <property type="match status" value="1"/>
</dbReference>
<keyword evidence="6 7" id="KW-0408">Iron</keyword>
<feature type="transmembrane region" description="Helical" evidence="7">
    <location>
        <begin position="102"/>
        <end position="121"/>
    </location>
</feature>